<proteinExistence type="predicted"/>
<protein>
    <submittedName>
        <fullName evidence="1">Uncharacterized protein</fullName>
    </submittedName>
</protein>
<comment type="caution">
    <text evidence="1">The sequence shown here is derived from an EMBL/GenBank/DDBJ whole genome shotgun (WGS) entry which is preliminary data.</text>
</comment>
<dbReference type="EMBL" id="CALNXI010000738">
    <property type="protein sequence ID" value="CAH3042459.1"/>
    <property type="molecule type" value="Genomic_DNA"/>
</dbReference>
<evidence type="ECO:0000313" key="1">
    <source>
        <dbReference type="EMBL" id="CAH3042459.1"/>
    </source>
</evidence>
<sequence length="189" mass="22047">MGCNQSKMRFSQVFKRQRVNKRTTTWYVDLHEETVIQSTLECSSPFEQSAPQKIAPASNIHYEDFSILSFMTNKDHYEWVELYAKEQLFSSVKSCLNYKGFHEYGFHLLSLTPRPMLEIRTNDNRPIHSLSWGNSTALEYFLRTIPKEIETKVGCDPFVIVIEDIDNEAGCSRMCASLTEKLCQRLQMR</sequence>
<organism evidence="1 2">
    <name type="scientific">Porites evermanni</name>
    <dbReference type="NCBI Taxonomy" id="104178"/>
    <lineage>
        <taxon>Eukaryota</taxon>
        <taxon>Metazoa</taxon>
        <taxon>Cnidaria</taxon>
        <taxon>Anthozoa</taxon>
        <taxon>Hexacorallia</taxon>
        <taxon>Scleractinia</taxon>
        <taxon>Fungiina</taxon>
        <taxon>Poritidae</taxon>
        <taxon>Porites</taxon>
    </lineage>
</organism>
<evidence type="ECO:0000313" key="2">
    <source>
        <dbReference type="Proteomes" id="UP001159427"/>
    </source>
</evidence>
<dbReference type="Proteomes" id="UP001159427">
    <property type="component" value="Unassembled WGS sequence"/>
</dbReference>
<reference evidence="1 2" key="1">
    <citation type="submission" date="2022-05" db="EMBL/GenBank/DDBJ databases">
        <authorList>
            <consortium name="Genoscope - CEA"/>
            <person name="William W."/>
        </authorList>
    </citation>
    <scope>NUCLEOTIDE SEQUENCE [LARGE SCALE GENOMIC DNA]</scope>
</reference>
<accession>A0ABN8N657</accession>
<keyword evidence="2" id="KW-1185">Reference proteome</keyword>
<gene>
    <name evidence="1" type="ORF">PEVE_00040442</name>
</gene>
<name>A0ABN8N657_9CNID</name>